<reference evidence="2" key="1">
    <citation type="submission" date="2021-02" db="EMBL/GenBank/DDBJ databases">
        <authorList>
            <person name="Nowell W R."/>
        </authorList>
    </citation>
    <scope>NUCLEOTIDE SEQUENCE</scope>
</reference>
<dbReference type="EMBL" id="CAJNOE010000263">
    <property type="protein sequence ID" value="CAF1101823.1"/>
    <property type="molecule type" value="Genomic_DNA"/>
</dbReference>
<sequence>MVCLAVFFVMMATSGMVRGEDEGVNQAAKLNNVLRLLMNQRQSGCTGIHCSTFGISCPDACNLITANAADLSNYSGFVYGAFTSYGCVGGFGSNCANSVCNGGK</sequence>
<comment type="caution">
    <text evidence="2">The sequence shown here is derived from an EMBL/GenBank/DDBJ whole genome shotgun (WGS) entry which is preliminary data.</text>
</comment>
<proteinExistence type="predicted"/>
<dbReference type="EMBL" id="CAJOBB010007308">
    <property type="protein sequence ID" value="CAF4183383.1"/>
    <property type="molecule type" value="Genomic_DNA"/>
</dbReference>
<evidence type="ECO:0000313" key="2">
    <source>
        <dbReference type="EMBL" id="CAF1101823.1"/>
    </source>
</evidence>
<evidence type="ECO:0000256" key="1">
    <source>
        <dbReference type="SAM" id="SignalP"/>
    </source>
</evidence>
<feature type="chain" id="PRO_5036225539" evidence="1">
    <location>
        <begin position="20"/>
        <end position="104"/>
    </location>
</feature>
<dbReference type="AlphaFoldDB" id="A0A814P9V3"/>
<keyword evidence="1" id="KW-0732">Signal</keyword>
<protein>
    <submittedName>
        <fullName evidence="2">Uncharacterized protein</fullName>
    </submittedName>
</protein>
<gene>
    <name evidence="2" type="ORF">IZO911_LOCUS23088</name>
    <name evidence="3" type="ORF">KXQ929_LOCUS39084</name>
</gene>
<accession>A0A814P9V3</accession>
<dbReference type="Proteomes" id="UP000663868">
    <property type="component" value="Unassembled WGS sequence"/>
</dbReference>
<organism evidence="2 4">
    <name type="scientific">Adineta steineri</name>
    <dbReference type="NCBI Taxonomy" id="433720"/>
    <lineage>
        <taxon>Eukaryota</taxon>
        <taxon>Metazoa</taxon>
        <taxon>Spiralia</taxon>
        <taxon>Gnathifera</taxon>
        <taxon>Rotifera</taxon>
        <taxon>Eurotatoria</taxon>
        <taxon>Bdelloidea</taxon>
        <taxon>Adinetida</taxon>
        <taxon>Adinetidae</taxon>
        <taxon>Adineta</taxon>
    </lineage>
</organism>
<evidence type="ECO:0000313" key="4">
    <source>
        <dbReference type="Proteomes" id="UP000663860"/>
    </source>
</evidence>
<feature type="signal peptide" evidence="1">
    <location>
        <begin position="1"/>
        <end position="19"/>
    </location>
</feature>
<evidence type="ECO:0000313" key="3">
    <source>
        <dbReference type="EMBL" id="CAF4183383.1"/>
    </source>
</evidence>
<name>A0A814P9V3_9BILA</name>
<dbReference type="Proteomes" id="UP000663860">
    <property type="component" value="Unassembled WGS sequence"/>
</dbReference>